<dbReference type="EMBL" id="MH830339">
    <property type="protein sequence ID" value="AYJ73179.1"/>
    <property type="molecule type" value="Genomic_DNA"/>
</dbReference>
<proteinExistence type="predicted"/>
<dbReference type="Proteomes" id="UP000269143">
    <property type="component" value="Segment"/>
</dbReference>
<organism evidence="1 2">
    <name type="scientific">Proteus phage Stubb</name>
    <dbReference type="NCBI Taxonomy" id="2315597"/>
    <lineage>
        <taxon>Viruses</taxon>
        <taxon>Duplodnaviria</taxon>
        <taxon>Heunggongvirae</taxon>
        <taxon>Uroviricota</taxon>
        <taxon>Caudoviricetes</taxon>
        <taxon>Demerecviridae</taxon>
        <taxon>Novosibvirus</taxon>
        <taxon>Novosibvirus stubb</taxon>
    </lineage>
</organism>
<gene>
    <name evidence="1" type="ORF">CPT_Stubb_039</name>
</gene>
<accession>A0A3B8E0C5</accession>
<name>A0A3B8E0C5_9CAUD</name>
<evidence type="ECO:0000313" key="2">
    <source>
        <dbReference type="Proteomes" id="UP000269143"/>
    </source>
</evidence>
<sequence>MYMYNKYLVYLSSSFHVRNLPLPYLISSLWLLFQYGKYLPRYLYPTPVHSN</sequence>
<evidence type="ECO:0000313" key="1">
    <source>
        <dbReference type="EMBL" id="AYJ73179.1"/>
    </source>
</evidence>
<reference evidence="2" key="1">
    <citation type="submission" date="2018-09" db="EMBL/GenBank/DDBJ databases">
        <title>Complete genome of Proteus mirabilis phage Stubb.</title>
        <authorList>
            <person name="Bourgeois T.A."/>
            <person name="Lessor L."/>
            <person name="O'Leary C.J."/>
            <person name="Liu M."/>
        </authorList>
    </citation>
    <scope>NUCLEOTIDE SEQUENCE [LARGE SCALE GENOMIC DNA]</scope>
</reference>
<protein>
    <submittedName>
        <fullName evidence="1">Uncharacterized protein</fullName>
    </submittedName>
</protein>
<keyword evidence="2" id="KW-1185">Reference proteome</keyword>